<dbReference type="OrthoDB" id="9773646at2"/>
<reference evidence="5 6" key="1">
    <citation type="submission" date="2019-02" db="EMBL/GenBank/DDBJ databases">
        <title>Deep-cultivation of Planctomycetes and their phenomic and genomic characterization uncovers novel biology.</title>
        <authorList>
            <person name="Wiegand S."/>
            <person name="Jogler M."/>
            <person name="Boedeker C."/>
            <person name="Pinto D."/>
            <person name="Vollmers J."/>
            <person name="Rivas-Marin E."/>
            <person name="Kohn T."/>
            <person name="Peeters S.H."/>
            <person name="Heuer A."/>
            <person name="Rast P."/>
            <person name="Oberbeckmann S."/>
            <person name="Bunk B."/>
            <person name="Jeske O."/>
            <person name="Meyerdierks A."/>
            <person name="Storesund J.E."/>
            <person name="Kallscheuer N."/>
            <person name="Luecker S."/>
            <person name="Lage O.M."/>
            <person name="Pohl T."/>
            <person name="Merkel B.J."/>
            <person name="Hornburger P."/>
            <person name="Mueller R.-W."/>
            <person name="Bruemmer F."/>
            <person name="Labrenz M."/>
            <person name="Spormann A.M."/>
            <person name="Op Den Camp H."/>
            <person name="Overmann J."/>
            <person name="Amann R."/>
            <person name="Jetten M.S.M."/>
            <person name="Mascher T."/>
            <person name="Medema M.H."/>
            <person name="Devos D.P."/>
            <person name="Kaster A.-K."/>
            <person name="Ovreas L."/>
            <person name="Rohde M."/>
            <person name="Galperin M.Y."/>
            <person name="Jogler C."/>
        </authorList>
    </citation>
    <scope>NUCLEOTIDE SEQUENCE [LARGE SCALE GENOMIC DNA]</scope>
    <source>
        <strain evidence="5 6">CA85</strain>
    </source>
</reference>
<dbReference type="AlphaFoldDB" id="A0A5C5XWL9"/>
<evidence type="ECO:0000313" key="5">
    <source>
        <dbReference type="EMBL" id="TWT67068.1"/>
    </source>
</evidence>
<gene>
    <name evidence="5" type="ORF">CA85_19140</name>
</gene>
<evidence type="ECO:0000313" key="6">
    <source>
        <dbReference type="Proteomes" id="UP000318053"/>
    </source>
</evidence>
<dbReference type="Pfam" id="PF06778">
    <property type="entry name" value="Chlor_dismutase"/>
    <property type="match status" value="1"/>
</dbReference>
<dbReference type="InterPro" id="IPR010644">
    <property type="entry name" value="ChdC/CLD"/>
</dbReference>
<keyword evidence="5" id="KW-0575">Peroxidase</keyword>
<proteinExistence type="predicted"/>
<keyword evidence="6" id="KW-1185">Reference proteome</keyword>
<dbReference type="GO" id="GO:0020037">
    <property type="term" value="F:heme binding"/>
    <property type="evidence" value="ECO:0007669"/>
    <property type="project" value="InterPro"/>
</dbReference>
<evidence type="ECO:0000256" key="1">
    <source>
        <dbReference type="ARBA" id="ARBA00022617"/>
    </source>
</evidence>
<dbReference type="PANTHER" id="PTHR36843">
    <property type="entry name" value="HEME-DEPENDENT PEROXIDASE YWFI-RELATED"/>
    <property type="match status" value="1"/>
</dbReference>
<dbReference type="NCBIfam" id="NF008913">
    <property type="entry name" value="PRK12276.1"/>
    <property type="match status" value="1"/>
</dbReference>
<dbReference type="RefSeq" id="WP_146391024.1">
    <property type="nucleotide sequence ID" value="NZ_SJPK01000004.1"/>
</dbReference>
<sequence length="308" mass="34303">MTDRPTPSAPSGRPASSHGPSTGSPSTGGPPPGVRPQASLPEPSVIPEQGWHVGHFFYRFRRDQLDAPLSAEVCQQFCAALAPSDELMPERLASYWTSGHEADFGVIVMDPHPGKVNAIHQALLAPGIGRWIEPAWSFTSVSEVSEYVPSVESYRERLIRQGDAPDSPELAAKVSAYERRLPMMNRNRLQPDIPDWPAACFYPMNKSRVPGANWFTEPFSLRNQMMAEHAQSGMAFAGKVSQLISVGVGLDDWEWMVTLWGRNPEYLKEIVYKMRFDEASAKYGEFGPFYVGYRADGREILDHCRMTG</sequence>
<dbReference type="EMBL" id="SJPK01000004">
    <property type="protein sequence ID" value="TWT67068.1"/>
    <property type="molecule type" value="Genomic_DNA"/>
</dbReference>
<organism evidence="5 6">
    <name type="scientific">Allorhodopirellula solitaria</name>
    <dbReference type="NCBI Taxonomy" id="2527987"/>
    <lineage>
        <taxon>Bacteria</taxon>
        <taxon>Pseudomonadati</taxon>
        <taxon>Planctomycetota</taxon>
        <taxon>Planctomycetia</taxon>
        <taxon>Pirellulales</taxon>
        <taxon>Pirellulaceae</taxon>
        <taxon>Allorhodopirellula</taxon>
    </lineage>
</organism>
<protein>
    <submittedName>
        <fullName evidence="5">Putative heme peroxidase</fullName>
    </submittedName>
</protein>
<feature type="compositionally biased region" description="Low complexity" evidence="4">
    <location>
        <begin position="16"/>
        <end position="27"/>
    </location>
</feature>
<dbReference type="InterPro" id="IPR011008">
    <property type="entry name" value="Dimeric_a/b-barrel"/>
</dbReference>
<keyword evidence="2" id="KW-0479">Metal-binding</keyword>
<evidence type="ECO:0000256" key="2">
    <source>
        <dbReference type="ARBA" id="ARBA00022723"/>
    </source>
</evidence>
<keyword evidence="1" id="KW-0349">Heme</keyword>
<name>A0A5C5XWL9_9BACT</name>
<dbReference type="GO" id="GO:0004601">
    <property type="term" value="F:peroxidase activity"/>
    <property type="evidence" value="ECO:0007669"/>
    <property type="project" value="UniProtKB-KW"/>
</dbReference>
<dbReference type="GO" id="GO:0046872">
    <property type="term" value="F:metal ion binding"/>
    <property type="evidence" value="ECO:0007669"/>
    <property type="project" value="UniProtKB-KW"/>
</dbReference>
<dbReference type="PANTHER" id="PTHR36843:SF1">
    <property type="entry name" value="COPROHEME DECARBOXYLASE"/>
    <property type="match status" value="1"/>
</dbReference>
<feature type="region of interest" description="Disordered" evidence="4">
    <location>
        <begin position="1"/>
        <end position="45"/>
    </location>
</feature>
<evidence type="ECO:0000256" key="4">
    <source>
        <dbReference type="SAM" id="MobiDB-lite"/>
    </source>
</evidence>
<dbReference type="Proteomes" id="UP000318053">
    <property type="component" value="Unassembled WGS sequence"/>
</dbReference>
<evidence type="ECO:0000256" key="3">
    <source>
        <dbReference type="ARBA" id="ARBA00023004"/>
    </source>
</evidence>
<comment type="caution">
    <text evidence="5">The sequence shown here is derived from an EMBL/GenBank/DDBJ whole genome shotgun (WGS) entry which is preliminary data.</text>
</comment>
<accession>A0A5C5XWL9</accession>
<dbReference type="SUPFAM" id="SSF54909">
    <property type="entry name" value="Dimeric alpha+beta barrel"/>
    <property type="match status" value="1"/>
</dbReference>
<dbReference type="Gene3D" id="3.30.70.1030">
    <property type="entry name" value="Apc35880, domain 1"/>
    <property type="match status" value="2"/>
</dbReference>
<keyword evidence="5" id="KW-0560">Oxidoreductase</keyword>
<keyword evidence="3" id="KW-0408">Iron</keyword>